<feature type="transmembrane region" description="Helical" evidence="1">
    <location>
        <begin position="233"/>
        <end position="250"/>
    </location>
</feature>
<name>A0AAP9RC52_CLOBU</name>
<feature type="transmembrane region" description="Helical" evidence="1">
    <location>
        <begin position="5"/>
        <end position="22"/>
    </location>
</feature>
<dbReference type="Pfam" id="PF24677">
    <property type="entry name" value="DUF7657"/>
    <property type="match status" value="1"/>
</dbReference>
<evidence type="ECO:0000259" key="2">
    <source>
        <dbReference type="Pfam" id="PF24672"/>
    </source>
</evidence>
<feature type="transmembrane region" description="Helical" evidence="1">
    <location>
        <begin position="443"/>
        <end position="462"/>
    </location>
</feature>
<dbReference type="InterPro" id="IPR056074">
    <property type="entry name" value="DUF7657"/>
</dbReference>
<evidence type="ECO:0000259" key="3">
    <source>
        <dbReference type="Pfam" id="PF24677"/>
    </source>
</evidence>
<dbReference type="GeneID" id="92942880"/>
<feature type="domain" description="DUF7657" evidence="3">
    <location>
        <begin position="64"/>
        <end position="462"/>
    </location>
</feature>
<feature type="transmembrane region" description="Helical" evidence="1">
    <location>
        <begin position="525"/>
        <end position="542"/>
    </location>
</feature>
<organism evidence="4 5">
    <name type="scientific">Clostridium butyricum</name>
    <dbReference type="NCBI Taxonomy" id="1492"/>
    <lineage>
        <taxon>Bacteria</taxon>
        <taxon>Bacillati</taxon>
        <taxon>Bacillota</taxon>
        <taxon>Clostridia</taxon>
        <taxon>Eubacteriales</taxon>
        <taxon>Clostridiaceae</taxon>
        <taxon>Clostridium</taxon>
    </lineage>
</organism>
<evidence type="ECO:0000313" key="5">
    <source>
        <dbReference type="Proteomes" id="UP000515243"/>
    </source>
</evidence>
<dbReference type="RefSeq" id="WP_035762005.1">
    <property type="nucleotide sequence ID" value="NZ_AP019716.1"/>
</dbReference>
<feature type="transmembrane region" description="Helical" evidence="1">
    <location>
        <begin position="408"/>
        <end position="431"/>
    </location>
</feature>
<keyword evidence="1" id="KW-1133">Transmembrane helix</keyword>
<feature type="transmembrane region" description="Helical" evidence="1">
    <location>
        <begin position="383"/>
        <end position="401"/>
    </location>
</feature>
<proteinExistence type="predicted"/>
<keyword evidence="1" id="KW-0472">Membrane</keyword>
<feature type="transmembrane region" description="Helical" evidence="1">
    <location>
        <begin position="259"/>
        <end position="274"/>
    </location>
</feature>
<protein>
    <submittedName>
        <fullName evidence="4">Uncharacterized protein</fullName>
    </submittedName>
</protein>
<feature type="domain" description="DUF7654" evidence="2">
    <location>
        <begin position="552"/>
        <end position="691"/>
    </location>
</feature>
<reference evidence="4 5" key="1">
    <citation type="submission" date="2019-05" db="EMBL/GenBank/DDBJ databases">
        <authorList>
            <person name="Schori C."/>
            <person name="Ahrens C."/>
        </authorList>
    </citation>
    <scope>NUCLEOTIDE SEQUENCE [LARGE SCALE GENOMIC DNA]</scope>
    <source>
        <strain evidence="4 5">DSM 10702</strain>
    </source>
</reference>
<evidence type="ECO:0000313" key="4">
    <source>
        <dbReference type="EMBL" id="QMW89745.1"/>
    </source>
</evidence>
<keyword evidence="1" id="KW-0812">Transmembrane</keyword>
<accession>A0AAP9RC52</accession>
<feature type="transmembrane region" description="Helical" evidence="1">
    <location>
        <begin position="34"/>
        <end position="55"/>
    </location>
</feature>
<feature type="transmembrane region" description="Helical" evidence="1">
    <location>
        <begin position="474"/>
        <end position="493"/>
    </location>
</feature>
<gene>
    <name evidence="4" type="ORF">FF104_01950</name>
</gene>
<feature type="transmembrane region" description="Helical" evidence="1">
    <location>
        <begin position="280"/>
        <end position="297"/>
    </location>
</feature>
<dbReference type="Proteomes" id="UP000515243">
    <property type="component" value="Chromosome 1"/>
</dbReference>
<dbReference type="EMBL" id="CP040626">
    <property type="protein sequence ID" value="QMW89745.1"/>
    <property type="molecule type" value="Genomic_DNA"/>
</dbReference>
<feature type="transmembrane region" description="Helical" evidence="1">
    <location>
        <begin position="67"/>
        <end position="91"/>
    </location>
</feature>
<feature type="transmembrane region" description="Helical" evidence="1">
    <location>
        <begin position="182"/>
        <end position="202"/>
    </location>
</feature>
<feature type="transmembrane region" description="Helical" evidence="1">
    <location>
        <begin position="499"/>
        <end position="518"/>
    </location>
</feature>
<dbReference type="AlphaFoldDB" id="A0AAP9RC52"/>
<feature type="transmembrane region" description="Helical" evidence="1">
    <location>
        <begin position="309"/>
        <end position="329"/>
    </location>
</feature>
<sequence length="695" mass="79534">MKKKEFYITAIFILLIIFNAYVSNEGLILNEKFIIRSILILLIYTLSMIFSIKGWNNGWNLIFKHRYKIAISLFILCIILELNGSSIAMWAQYIQGPDSIGTGTILGVPRAIRSDEWALNTPMALSQYYNLSGSFPYFSDTLRGTSTDVFLVYGQPVYDIAVIFRPFHWGYLFLSQGKGLSFFWYGRLIALFIVTFEFGRLITKNNKKLAFVLSMLISFAPIVQWWFAINGLIEMLIFGQLAILMIYKYINSEDYIKRSIYMAIIVICAGGYILTFYPSWQIPLFYVFFSLFIWIILERNKKIKFSYKDAIIICVGLLLFSLIMGHIVIKSHDTISSILNTAYPGSRAETGGGEIKSFFNYTFNMFLPYRSSGIPGNVCEQSAFMDFFPIGIILGCIVLFFEKKKDKLLICLFTVNVILSLWCIVPWPSILAKITLLSNSQPSRAFLAVGFVNVLVLIRAMSLREKKINENKSVLFASILAIIIALISNLLYSEYITKKMFLIIIIFLFAIFISVLMYPHKKYKNSFIIICIILMIICGATVNPVQKGINVIYDNPLIQNIKLINDNKVGKWIVDGLQYPVINYPIMAGAPTINSTNVYPILERWNKLNDNQNEDIYNRYAHININLQNVGSSEFVPGVAPDTFTVNLNISDLESLDVKYILTQDNIESMSDNKIKFKKLYDDYGYKIYEIGKDS</sequence>
<evidence type="ECO:0000256" key="1">
    <source>
        <dbReference type="SAM" id="Phobius"/>
    </source>
</evidence>
<dbReference type="Pfam" id="PF24672">
    <property type="entry name" value="DUF7654"/>
    <property type="match status" value="1"/>
</dbReference>
<dbReference type="InterPro" id="IPR056071">
    <property type="entry name" value="DUF7654"/>
</dbReference>
<feature type="transmembrane region" description="Helical" evidence="1">
    <location>
        <begin position="209"/>
        <end position="227"/>
    </location>
</feature>